<comment type="caution">
    <text evidence="2">The sequence shown here is derived from an EMBL/GenBank/DDBJ whole genome shotgun (WGS) entry which is preliminary data.</text>
</comment>
<protein>
    <submittedName>
        <fullName evidence="2">Helix-turn-helix transcriptional regulator</fullName>
    </submittedName>
</protein>
<dbReference type="RefSeq" id="WP_137095956.1">
    <property type="nucleotide sequence ID" value="NZ_SWMS01000012.1"/>
</dbReference>
<dbReference type="Gene3D" id="1.10.260.40">
    <property type="entry name" value="lambda repressor-like DNA-binding domains"/>
    <property type="match status" value="1"/>
</dbReference>
<reference evidence="2 3" key="1">
    <citation type="journal article" date="2015" name="Antonie Van Leeuwenhoek">
        <title>Prauserella endophytica sp. nov., an endophytic actinobacterium isolated from Tamarix taklamakanensis.</title>
        <authorList>
            <person name="Liu J.M."/>
            <person name="Habden X."/>
            <person name="Guo L."/>
            <person name="Tuo L."/>
            <person name="Jiang Z.K."/>
            <person name="Liu S.W."/>
            <person name="Liu X.F."/>
            <person name="Chen L."/>
            <person name="Li R.F."/>
            <person name="Zhang Y.Q."/>
            <person name="Sun C.H."/>
        </authorList>
    </citation>
    <scope>NUCLEOTIDE SEQUENCE [LARGE SCALE GENOMIC DNA]</scope>
    <source>
        <strain evidence="2 3">CGMCC 4.7182</strain>
    </source>
</reference>
<gene>
    <name evidence="2" type="ORF">FCN18_21540</name>
</gene>
<dbReference type="InterPro" id="IPR010982">
    <property type="entry name" value="Lambda_DNA-bd_dom_sf"/>
</dbReference>
<proteinExistence type="predicted"/>
<dbReference type="Proteomes" id="UP000309992">
    <property type="component" value="Unassembled WGS sequence"/>
</dbReference>
<dbReference type="SUPFAM" id="SSF47413">
    <property type="entry name" value="lambda repressor-like DNA-binding domains"/>
    <property type="match status" value="1"/>
</dbReference>
<dbReference type="Pfam" id="PF01381">
    <property type="entry name" value="HTH_3"/>
    <property type="match status" value="1"/>
</dbReference>
<dbReference type="SMART" id="SM00530">
    <property type="entry name" value="HTH_XRE"/>
    <property type="match status" value="1"/>
</dbReference>
<organism evidence="2 3">
    <name type="scientific">Prauserella endophytica</name>
    <dbReference type="NCBI Taxonomy" id="1592324"/>
    <lineage>
        <taxon>Bacteria</taxon>
        <taxon>Bacillati</taxon>
        <taxon>Actinomycetota</taxon>
        <taxon>Actinomycetes</taxon>
        <taxon>Pseudonocardiales</taxon>
        <taxon>Pseudonocardiaceae</taxon>
        <taxon>Prauserella</taxon>
        <taxon>Prauserella coralliicola group</taxon>
    </lineage>
</organism>
<evidence type="ECO:0000313" key="2">
    <source>
        <dbReference type="EMBL" id="TKG68346.1"/>
    </source>
</evidence>
<evidence type="ECO:0000259" key="1">
    <source>
        <dbReference type="PROSITE" id="PS50943"/>
    </source>
</evidence>
<name>A0ABY2S0Z8_9PSEU</name>
<dbReference type="CDD" id="cd00093">
    <property type="entry name" value="HTH_XRE"/>
    <property type="match status" value="1"/>
</dbReference>
<dbReference type="EMBL" id="SWMS01000012">
    <property type="protein sequence ID" value="TKG68346.1"/>
    <property type="molecule type" value="Genomic_DNA"/>
</dbReference>
<keyword evidence="3" id="KW-1185">Reference proteome</keyword>
<dbReference type="PROSITE" id="PS50943">
    <property type="entry name" value="HTH_CROC1"/>
    <property type="match status" value="1"/>
</dbReference>
<accession>A0ABY2S0Z8</accession>
<feature type="domain" description="HTH cro/C1-type" evidence="1">
    <location>
        <begin position="8"/>
        <end position="62"/>
    </location>
</feature>
<dbReference type="InterPro" id="IPR001387">
    <property type="entry name" value="Cro/C1-type_HTH"/>
</dbReference>
<sequence>MPTRRRGLAAARKSAGHTQESLAAALKVDRSTVIRWEAGDYAPLPYLRPKLARLLQQTPEQLRNLIDVNTFEAPASLSPDVDAACGWLDEQLGWTPGTSAWRVTARLPKTRRELPARRARRARVPRSQVTSALKAYYGDDPDYFAYTANVAGREIETSILTRPDWLDVQIPLTAETEHITLVQSKSYDSSIDIEPEPALDRLAEVEVSGIRLTNEPIYRLLSAAMMPDGIHATVGLADFAEYALTMDLLENELLDALAEKRTVERGSLPLRDRYLPTITSVIDLPSRLCAGGIVALSAIARPAGPHRDADYALLVQERSALVVNATQQLTVIPKGFHQPLTDYEADTSLRTTLLREIEEELFGRSDLDSTIDSARAISPMHPRRMSEPMQWLTSQEAGYLRLDSTGLGLNLVSGNFEFSCLAAIDAPTFWSRFAGHIEANWETKGLRSCSSRDDHALTHLLTGKSWNNEGLFAFCQGLDRLQVDRT</sequence>
<evidence type="ECO:0000313" key="3">
    <source>
        <dbReference type="Proteomes" id="UP000309992"/>
    </source>
</evidence>